<reference evidence="2 3" key="1">
    <citation type="submission" date="2021-12" db="EMBL/GenBank/DDBJ databases">
        <title>Discovery of the Pendulisporaceae a myxobacterial family with distinct sporulation behavior and unique specialized metabolism.</title>
        <authorList>
            <person name="Garcia R."/>
            <person name="Popoff A."/>
            <person name="Bader C.D."/>
            <person name="Loehr J."/>
            <person name="Walesch S."/>
            <person name="Walt C."/>
            <person name="Boldt J."/>
            <person name="Bunk B."/>
            <person name="Haeckl F.J.F.P.J."/>
            <person name="Gunesch A.P."/>
            <person name="Birkelbach J."/>
            <person name="Nuebel U."/>
            <person name="Pietschmann T."/>
            <person name="Bach T."/>
            <person name="Mueller R."/>
        </authorList>
    </citation>
    <scope>NUCLEOTIDE SEQUENCE [LARGE SCALE GENOMIC DNA]</scope>
    <source>
        <strain evidence="2 3">MSr12523</strain>
    </source>
</reference>
<evidence type="ECO:0000313" key="3">
    <source>
        <dbReference type="Proteomes" id="UP001379533"/>
    </source>
</evidence>
<evidence type="ECO:0000313" key="2">
    <source>
        <dbReference type="EMBL" id="WXA94539.1"/>
    </source>
</evidence>
<proteinExistence type="predicted"/>
<protein>
    <submittedName>
        <fullName evidence="2">Recombinase family protein</fullName>
    </submittedName>
</protein>
<dbReference type="Proteomes" id="UP001379533">
    <property type="component" value="Chromosome"/>
</dbReference>
<evidence type="ECO:0000256" key="1">
    <source>
        <dbReference type="SAM" id="MobiDB-lite"/>
    </source>
</evidence>
<dbReference type="RefSeq" id="WP_394845148.1">
    <property type="nucleotide sequence ID" value="NZ_CP089982.1"/>
</dbReference>
<feature type="region of interest" description="Disordered" evidence="1">
    <location>
        <begin position="96"/>
        <end position="118"/>
    </location>
</feature>
<accession>A0ABZ2KCC4</accession>
<sequence>MTFDYLRTEAGSRLVHKTLPGLVEQLSRFNDLLERYLAHLEAKATAEQASTKPRVAVYAKKRTSETGSLSVEEQHDLCREYILRKGWVLVDEVTDGSESIPAENVRGQDREGSSGERR</sequence>
<dbReference type="EMBL" id="CP089982">
    <property type="protein sequence ID" value="WXA94539.1"/>
    <property type="molecule type" value="Genomic_DNA"/>
</dbReference>
<feature type="compositionally biased region" description="Basic and acidic residues" evidence="1">
    <location>
        <begin position="106"/>
        <end position="118"/>
    </location>
</feature>
<keyword evidence="3" id="KW-1185">Reference proteome</keyword>
<gene>
    <name evidence="2" type="ORF">LZC95_50000</name>
</gene>
<name>A0ABZ2KCC4_9BACT</name>
<organism evidence="2 3">
    <name type="scientific">Pendulispora brunnea</name>
    <dbReference type="NCBI Taxonomy" id="2905690"/>
    <lineage>
        <taxon>Bacteria</taxon>
        <taxon>Pseudomonadati</taxon>
        <taxon>Myxococcota</taxon>
        <taxon>Myxococcia</taxon>
        <taxon>Myxococcales</taxon>
        <taxon>Sorangiineae</taxon>
        <taxon>Pendulisporaceae</taxon>
        <taxon>Pendulispora</taxon>
    </lineage>
</organism>